<dbReference type="KEGG" id="chu:CHU_0255"/>
<feature type="transmembrane region" description="Helical" evidence="1">
    <location>
        <begin position="377"/>
        <end position="397"/>
    </location>
</feature>
<dbReference type="SUPFAM" id="SSF55874">
    <property type="entry name" value="ATPase domain of HSP90 chaperone/DNA topoisomerase II/histidine kinase"/>
    <property type="match status" value="1"/>
</dbReference>
<dbReference type="RefSeq" id="WP_011583663.1">
    <property type="nucleotide sequence ID" value="NC_008255.1"/>
</dbReference>
<evidence type="ECO:0000259" key="3">
    <source>
        <dbReference type="Pfam" id="PF06580"/>
    </source>
</evidence>
<evidence type="ECO:0000313" key="7">
    <source>
        <dbReference type="Proteomes" id="UP000001822"/>
    </source>
</evidence>
<protein>
    <submittedName>
        <fullName evidence="6">Possible sensor protein</fullName>
    </submittedName>
</protein>
<feature type="transmembrane region" description="Helical" evidence="1">
    <location>
        <begin position="264"/>
        <end position="284"/>
    </location>
</feature>
<dbReference type="Pfam" id="PF07696">
    <property type="entry name" value="7TMR-DISMED2"/>
    <property type="match status" value="1"/>
</dbReference>
<keyword evidence="1" id="KW-0472">Membrane</keyword>
<dbReference type="Pfam" id="PF06580">
    <property type="entry name" value="His_kinase"/>
    <property type="match status" value="1"/>
</dbReference>
<dbReference type="Gene3D" id="2.60.40.2380">
    <property type="match status" value="1"/>
</dbReference>
<dbReference type="InterPro" id="IPR011623">
    <property type="entry name" value="7TMR_DISM_rcpt_extracell_dom1"/>
</dbReference>
<evidence type="ECO:0000259" key="4">
    <source>
        <dbReference type="Pfam" id="PF07695"/>
    </source>
</evidence>
<gene>
    <name evidence="6" type="primary">ypdA</name>
    <name evidence="6" type="ordered locus">CHU_0255</name>
</gene>
<dbReference type="EMBL" id="CP000383">
    <property type="protein sequence ID" value="ABG57547.1"/>
    <property type="molecule type" value="Genomic_DNA"/>
</dbReference>
<dbReference type="Gene3D" id="3.30.565.10">
    <property type="entry name" value="Histidine kinase-like ATPase, C-terminal domain"/>
    <property type="match status" value="1"/>
</dbReference>
<dbReference type="InterPro" id="IPR011622">
    <property type="entry name" value="7TMR_DISM_rcpt_extracell_dom2"/>
</dbReference>
<feature type="domain" description="7TM-DISM receptor extracellular" evidence="5">
    <location>
        <begin position="53"/>
        <end position="183"/>
    </location>
</feature>
<feature type="transmembrane region" description="Helical" evidence="1">
    <location>
        <begin position="199"/>
        <end position="221"/>
    </location>
</feature>
<sequence length="631" mass="73922">MFSKFFFPFLDTPALIKKVLISAVTILLSASAYAAPVPIVLTNTSKEYYVVRKYAEYYEDQQRGKKITEIAGKVPFKKISEKDLDFTNNNLTSAYWLHFYVVNHTPDLTDFIIEMYDYDINEVDLYIKDSKGSFIEKKSGLDFPFDTRDFAHKNICFKLSIPLADTTEVYMRLYSSSINVFEPVIKTHEQFYAYSLKEYVLLGVFYGFMLLIILYNFISFLILRVTHYLYYVIYAIGILIYLMSKNGTGFQYLWPDFPQINSHIDSLSLTVSIIFLSLFTMEFLQIKKQQLHLYKLFQCIICLQVIGIVLHGIICSTPIFTIFNILFIQIFFWVGYNRYKKGLKSALWFVFAFVFLNLFFLIFWLEYINWLPSSIFTVYALNIGVIVQFIFLSISITESIKDSEREKQKTTLELITTTEKNTSMRLIELKRQMNPHFIFNALNSILERILSDKKEQAVDFLMRFSKLIRNTLHYSDQIFVPLSEEIVFIENYLLLEQMRLGNSFCYTIDVAADIHTDDYEFPSFILQPFIENAIWHGLRPKSGNKTIHLKIYHHNNILHVQIMDNGVGRKAAQKKQTETHESKGITLVRERLSLIQFTYKLKTELILTDLYNDLNQASGTMIHIKIETGHE</sequence>
<evidence type="ECO:0000256" key="2">
    <source>
        <dbReference type="SAM" id="SignalP"/>
    </source>
</evidence>
<accession>A0A6N4SMP3</accession>
<feature type="domain" description="Signal transduction histidine kinase internal region" evidence="3">
    <location>
        <begin position="425"/>
        <end position="504"/>
    </location>
</feature>
<dbReference type="AlphaFoldDB" id="A0A6N4SMP3"/>
<keyword evidence="7" id="KW-1185">Reference proteome</keyword>
<feature type="domain" description="7TM-DISM receptor extracellular" evidence="4">
    <location>
        <begin position="198"/>
        <end position="397"/>
    </location>
</feature>
<organism evidence="6 7">
    <name type="scientific">Cytophaga hutchinsonii (strain ATCC 33406 / DSM 1761 / CIP 103989 / NBRC 15051 / NCIMB 9469 / D465)</name>
    <dbReference type="NCBI Taxonomy" id="269798"/>
    <lineage>
        <taxon>Bacteria</taxon>
        <taxon>Pseudomonadati</taxon>
        <taxon>Bacteroidota</taxon>
        <taxon>Cytophagia</taxon>
        <taxon>Cytophagales</taxon>
        <taxon>Cytophagaceae</taxon>
        <taxon>Cytophaga</taxon>
    </lineage>
</organism>
<feature type="transmembrane region" description="Helical" evidence="1">
    <location>
        <begin position="346"/>
        <end position="365"/>
    </location>
</feature>
<feature type="transmembrane region" description="Helical" evidence="1">
    <location>
        <begin position="296"/>
        <end position="314"/>
    </location>
</feature>
<feature type="transmembrane region" description="Helical" evidence="1">
    <location>
        <begin position="228"/>
        <end position="244"/>
    </location>
</feature>
<proteinExistence type="predicted"/>
<dbReference type="OrthoDB" id="6190788at2"/>
<keyword evidence="1" id="KW-1133">Transmembrane helix</keyword>
<feature type="signal peptide" evidence="2">
    <location>
        <begin position="1"/>
        <end position="34"/>
    </location>
</feature>
<keyword evidence="1" id="KW-0812">Transmembrane</keyword>
<keyword evidence="2" id="KW-0732">Signal</keyword>
<dbReference type="GO" id="GO:0000155">
    <property type="term" value="F:phosphorelay sensor kinase activity"/>
    <property type="evidence" value="ECO:0007669"/>
    <property type="project" value="InterPro"/>
</dbReference>
<dbReference type="PANTHER" id="PTHR34220">
    <property type="entry name" value="SENSOR HISTIDINE KINASE YPDA"/>
    <property type="match status" value="1"/>
</dbReference>
<dbReference type="Pfam" id="PF07695">
    <property type="entry name" value="7TMR-DISM_7TM"/>
    <property type="match status" value="1"/>
</dbReference>
<evidence type="ECO:0000259" key="5">
    <source>
        <dbReference type="Pfam" id="PF07696"/>
    </source>
</evidence>
<dbReference type="InterPro" id="IPR010559">
    <property type="entry name" value="Sig_transdc_His_kin_internal"/>
</dbReference>
<dbReference type="InterPro" id="IPR036890">
    <property type="entry name" value="HATPase_C_sf"/>
</dbReference>
<dbReference type="GO" id="GO:0016020">
    <property type="term" value="C:membrane"/>
    <property type="evidence" value="ECO:0007669"/>
    <property type="project" value="InterPro"/>
</dbReference>
<dbReference type="Proteomes" id="UP000001822">
    <property type="component" value="Chromosome"/>
</dbReference>
<evidence type="ECO:0000313" key="6">
    <source>
        <dbReference type="EMBL" id="ABG57547.1"/>
    </source>
</evidence>
<dbReference type="PANTHER" id="PTHR34220:SF7">
    <property type="entry name" value="SENSOR HISTIDINE KINASE YPDA"/>
    <property type="match status" value="1"/>
</dbReference>
<reference evidence="6 7" key="1">
    <citation type="journal article" date="2007" name="Appl. Environ. Microbiol.">
        <title>Genome sequence of the cellulolytic gliding bacterium Cytophaga hutchinsonii.</title>
        <authorList>
            <person name="Xie G."/>
            <person name="Bruce D.C."/>
            <person name="Challacombe J.F."/>
            <person name="Chertkov O."/>
            <person name="Detter J.C."/>
            <person name="Gilna P."/>
            <person name="Han C.S."/>
            <person name="Lucas S."/>
            <person name="Misra M."/>
            <person name="Myers G.L."/>
            <person name="Richardson P."/>
            <person name="Tapia R."/>
            <person name="Thayer N."/>
            <person name="Thompson L.S."/>
            <person name="Brettin T.S."/>
            <person name="Henrissat B."/>
            <person name="Wilson D.B."/>
            <person name="McBride M.J."/>
        </authorList>
    </citation>
    <scope>NUCLEOTIDE SEQUENCE [LARGE SCALE GENOMIC DNA]</scope>
    <source>
        <strain evidence="7">ATCC 33406 / DSM 1761 / CIP 103989 / NBRC 15051 / NCIMB 9469 / D465</strain>
    </source>
</reference>
<name>A0A6N4SMP3_CYTH3</name>
<feature type="chain" id="PRO_5026992606" evidence="2">
    <location>
        <begin position="35"/>
        <end position="631"/>
    </location>
</feature>
<evidence type="ECO:0000256" key="1">
    <source>
        <dbReference type="SAM" id="Phobius"/>
    </source>
</evidence>
<dbReference type="InterPro" id="IPR050640">
    <property type="entry name" value="Bact_2-comp_sensor_kinase"/>
</dbReference>
<feature type="transmembrane region" description="Helical" evidence="1">
    <location>
        <begin position="320"/>
        <end position="339"/>
    </location>
</feature>